<dbReference type="AlphaFoldDB" id="A0A089WG32"/>
<sequence>MATMWMIRGDGGRRYDDFRDRNLAAIGWLQLAPKAKPGVSRKTLIQLYKELQPGVKDGTAISGASQVFRFVNEIAVGDTVVTYSPANRTYLVGRFTGPCEYRADLADDGMSLTRSVEWYSNEVDRDSLTSSSRNSLGSTLTVFNVADEARKELIALATGKHPATAPKEVIEEQEALEDPLKGVQEIAFERIKDQINALDWSDMQELVAGILRAMGYKTLVSPAGADRGKDIIASPDGFGFEPPRIVVEVKHRVARMGSNEIRSFLGGRHKDDRGLYVSTGGFTKEALYEGERANVHLTMWTLDELARTLMAHYPATDPQTKRLVPLSYFYVPA</sequence>
<dbReference type="PIRSF" id="PIRSF031853">
    <property type="entry name" value="UPC031853"/>
    <property type="match status" value="1"/>
</dbReference>
<name>A0A089WG32_9PSED</name>
<keyword evidence="2" id="KW-0540">Nuclease</keyword>
<accession>A0A089WG32</accession>
<dbReference type="Proteomes" id="UP000029493">
    <property type="component" value="Chromosome"/>
</dbReference>
<dbReference type="STRING" id="157783.LK03_02840"/>
<keyword evidence="2" id="KW-0255">Endonuclease</keyword>
<gene>
    <name evidence="2" type="ORF">LK03_02840</name>
</gene>
<dbReference type="InterPro" id="IPR016984">
    <property type="entry name" value="UCP031853"/>
</dbReference>
<feature type="domain" description="Restriction endonuclease type IV Mrr" evidence="1">
    <location>
        <begin position="196"/>
        <end position="308"/>
    </location>
</feature>
<dbReference type="EMBL" id="CP009455">
    <property type="protein sequence ID" value="AIR88240.1"/>
    <property type="molecule type" value="Genomic_DNA"/>
</dbReference>
<dbReference type="GO" id="GO:0003677">
    <property type="term" value="F:DNA binding"/>
    <property type="evidence" value="ECO:0007669"/>
    <property type="project" value="InterPro"/>
</dbReference>
<dbReference type="InterPro" id="IPR052906">
    <property type="entry name" value="Type_IV_Methyl-Rstrct_Enzyme"/>
</dbReference>
<dbReference type="RefSeq" id="WP_038410972.1">
    <property type="nucleotide sequence ID" value="NZ_CP009455.1"/>
</dbReference>
<keyword evidence="3" id="KW-1185">Reference proteome</keyword>
<dbReference type="REBASE" id="94378">
    <property type="entry name" value="PcrND7MrrP"/>
</dbReference>
<evidence type="ECO:0000259" key="1">
    <source>
        <dbReference type="Pfam" id="PF04471"/>
    </source>
</evidence>
<dbReference type="GO" id="GO:0015666">
    <property type="term" value="F:restriction endodeoxyribonuclease activity"/>
    <property type="evidence" value="ECO:0007669"/>
    <property type="project" value="TreeGrafter"/>
</dbReference>
<dbReference type="OrthoDB" id="9781481at2"/>
<dbReference type="PANTHER" id="PTHR30015:SF7">
    <property type="entry name" value="TYPE IV METHYL-DIRECTED RESTRICTION ENZYME ECOKMRR"/>
    <property type="match status" value="1"/>
</dbReference>
<dbReference type="InterPro" id="IPR007560">
    <property type="entry name" value="Restrct_endonuc_IV_Mrr"/>
</dbReference>
<dbReference type="eggNOG" id="COG4127">
    <property type="taxonomic scope" value="Bacteria"/>
</dbReference>
<dbReference type="InterPro" id="IPR011335">
    <property type="entry name" value="Restrct_endonuc-II-like"/>
</dbReference>
<dbReference type="InterPro" id="IPR011856">
    <property type="entry name" value="tRNA_endonuc-like_dom_sf"/>
</dbReference>
<proteinExistence type="predicted"/>
<organism evidence="2 3">
    <name type="scientific">Pseudomonas cremoricolorata</name>
    <dbReference type="NCBI Taxonomy" id="157783"/>
    <lineage>
        <taxon>Bacteria</taxon>
        <taxon>Pseudomonadati</taxon>
        <taxon>Pseudomonadota</taxon>
        <taxon>Gammaproteobacteria</taxon>
        <taxon>Pseudomonadales</taxon>
        <taxon>Pseudomonadaceae</taxon>
        <taxon>Pseudomonas</taxon>
    </lineage>
</organism>
<protein>
    <submittedName>
        <fullName evidence="2">Restriction endonuclease</fullName>
    </submittedName>
</protein>
<dbReference type="GO" id="GO:0009307">
    <property type="term" value="P:DNA restriction-modification system"/>
    <property type="evidence" value="ECO:0007669"/>
    <property type="project" value="InterPro"/>
</dbReference>
<dbReference type="PANTHER" id="PTHR30015">
    <property type="entry name" value="MRR RESTRICTION SYSTEM PROTEIN"/>
    <property type="match status" value="1"/>
</dbReference>
<dbReference type="SUPFAM" id="SSF52980">
    <property type="entry name" value="Restriction endonuclease-like"/>
    <property type="match status" value="1"/>
</dbReference>
<reference evidence="2 3" key="1">
    <citation type="submission" date="2014-09" db="EMBL/GenBank/DDBJ databases">
        <authorList>
            <person name="Chan K.-G."/>
        </authorList>
    </citation>
    <scope>NUCLEOTIDE SEQUENCE [LARGE SCALE GENOMIC DNA]</scope>
    <source>
        <strain evidence="2 3">ND07</strain>
    </source>
</reference>
<dbReference type="Pfam" id="PF04471">
    <property type="entry name" value="Mrr_cat"/>
    <property type="match status" value="1"/>
</dbReference>
<evidence type="ECO:0000313" key="3">
    <source>
        <dbReference type="Proteomes" id="UP000029493"/>
    </source>
</evidence>
<dbReference type="KEGG" id="psw:LK03_02840"/>
<evidence type="ECO:0000313" key="2">
    <source>
        <dbReference type="EMBL" id="AIR88240.1"/>
    </source>
</evidence>
<dbReference type="Gene3D" id="3.40.1350.10">
    <property type="match status" value="1"/>
</dbReference>
<dbReference type="GO" id="GO:0043590">
    <property type="term" value="C:bacterial nucleoid"/>
    <property type="evidence" value="ECO:0007669"/>
    <property type="project" value="TreeGrafter"/>
</dbReference>
<keyword evidence="2" id="KW-0378">Hydrolase</keyword>